<evidence type="ECO:0000313" key="3">
    <source>
        <dbReference type="Proteomes" id="UP001324185"/>
    </source>
</evidence>
<feature type="compositionally biased region" description="Basic residues" evidence="1">
    <location>
        <begin position="12"/>
        <end position="26"/>
    </location>
</feature>
<evidence type="ECO:0000256" key="1">
    <source>
        <dbReference type="SAM" id="MobiDB-lite"/>
    </source>
</evidence>
<accession>A0ABZ0X7H5</accession>
<organism evidence="2 3">
    <name type="scientific">Kangiella aquimarina</name>
    <dbReference type="NCBI Taxonomy" id="261965"/>
    <lineage>
        <taxon>Bacteria</taxon>
        <taxon>Pseudomonadati</taxon>
        <taxon>Pseudomonadota</taxon>
        <taxon>Gammaproteobacteria</taxon>
        <taxon>Kangiellales</taxon>
        <taxon>Kangiellaceae</taxon>
        <taxon>Kangiella</taxon>
    </lineage>
</organism>
<dbReference type="Gene3D" id="1.10.150.20">
    <property type="entry name" value="5' to 3' exonuclease, C-terminal subdomain"/>
    <property type="match status" value="1"/>
</dbReference>
<dbReference type="Proteomes" id="UP001324185">
    <property type="component" value="Chromosome"/>
</dbReference>
<dbReference type="EMBL" id="CP140158">
    <property type="protein sequence ID" value="WQG86533.1"/>
    <property type="molecule type" value="Genomic_DNA"/>
</dbReference>
<dbReference type="SUPFAM" id="SSF47794">
    <property type="entry name" value="Rad51 N-terminal domain-like"/>
    <property type="match status" value="1"/>
</dbReference>
<keyword evidence="3" id="KW-1185">Reference proteome</keyword>
<gene>
    <name evidence="2" type="ORF">SR900_09820</name>
</gene>
<dbReference type="InterPro" id="IPR010995">
    <property type="entry name" value="DNA_repair_Rad51/TF_NusA_a-hlx"/>
</dbReference>
<dbReference type="Pfam" id="PF14520">
    <property type="entry name" value="HHH_5"/>
    <property type="match status" value="1"/>
</dbReference>
<reference evidence="2 3" key="1">
    <citation type="submission" date="2023-11" db="EMBL/GenBank/DDBJ databases">
        <title>MicrobeMod: A computational toolkit for identifying prokaryotic methylation and restriction-modification with nanopore sequencing.</title>
        <authorList>
            <person name="Crits-Christoph A."/>
            <person name="Kang S.C."/>
            <person name="Lee H."/>
            <person name="Ostrov N."/>
        </authorList>
    </citation>
    <scope>NUCLEOTIDE SEQUENCE [LARGE SCALE GENOMIC DNA]</scope>
    <source>
        <strain evidence="2 3">DSMZ 16071</strain>
    </source>
</reference>
<proteinExistence type="predicted"/>
<sequence length="96" mass="10213">MSGIALDGAKPAAKKATAKKAPAKKAAKTEGDDLTKLSGVGPVIVGKLSDAGITTFKQIAEWTAEDVAKFDEQLNFKGRIEREGWIEQAKELLKGE</sequence>
<protein>
    <submittedName>
        <fullName evidence="2">Helix-hairpin-helix domain-containing protein</fullName>
    </submittedName>
</protein>
<feature type="region of interest" description="Disordered" evidence="1">
    <location>
        <begin position="1"/>
        <end position="32"/>
    </location>
</feature>
<evidence type="ECO:0000313" key="2">
    <source>
        <dbReference type="EMBL" id="WQG86533.1"/>
    </source>
</evidence>
<name>A0ABZ0X7H5_9GAMM</name>